<sequence length="75" mass="8183">GKKGHGGLECVKTYIFKYVAKLHGKGSLRGRVEATTALQAKQQILQGNELIKDVSVSLLTNQKAARAQSFEKINN</sequence>
<reference evidence="1 2" key="1">
    <citation type="submission" date="2013-06" db="EMBL/GenBank/DDBJ databases">
        <title>The Genome Sequence of Acinetobacter gyllenbergii CIP 110306.</title>
        <authorList>
            <consortium name="The Broad Institute Genome Sequencing Platform"/>
            <consortium name="The Broad Institute Genome Sequencing Center for Infectious Disease"/>
            <person name="Cerqueira G."/>
            <person name="Feldgarden M."/>
            <person name="Courvalin P."/>
            <person name="Perichon B."/>
            <person name="Grillot-Courvalin C."/>
            <person name="Clermont D."/>
            <person name="Rocha E."/>
            <person name="Yoon E.-J."/>
            <person name="Nemec A."/>
            <person name="Young S.K."/>
            <person name="Zeng Q."/>
            <person name="Gargeya S."/>
            <person name="Fitzgerald M."/>
            <person name="Abouelleil A."/>
            <person name="Alvarado L."/>
            <person name="Berlin A.M."/>
            <person name="Chapman S.B."/>
            <person name="Dewar J."/>
            <person name="Goldberg J."/>
            <person name="Griggs A."/>
            <person name="Gujja S."/>
            <person name="Hansen M."/>
            <person name="Howarth C."/>
            <person name="Imamovic A."/>
            <person name="Larimer J."/>
            <person name="McCowan C."/>
            <person name="Murphy C."/>
            <person name="Pearson M."/>
            <person name="Priest M."/>
            <person name="Roberts A."/>
            <person name="Saif S."/>
            <person name="Shea T."/>
            <person name="Sykes S."/>
            <person name="Wortman J."/>
            <person name="Nusbaum C."/>
            <person name="Birren B."/>
        </authorList>
    </citation>
    <scope>NUCLEOTIDE SEQUENCE [LARGE SCALE GENOMIC DNA]</scope>
    <source>
        <strain evidence="1 2">CIP 110306</strain>
    </source>
</reference>
<organism evidence="1 2">
    <name type="scientific">Acinetobacter gyllenbergii CIP 110306 = MTCC 11365</name>
    <dbReference type="NCBI Taxonomy" id="1217657"/>
    <lineage>
        <taxon>Bacteria</taxon>
        <taxon>Pseudomonadati</taxon>
        <taxon>Pseudomonadota</taxon>
        <taxon>Gammaproteobacteria</taxon>
        <taxon>Moraxellales</taxon>
        <taxon>Moraxellaceae</taxon>
        <taxon>Acinetobacter</taxon>
    </lineage>
</organism>
<dbReference type="Proteomes" id="UP000014523">
    <property type="component" value="Unassembled WGS sequence"/>
</dbReference>
<dbReference type="EMBL" id="ATGG01000065">
    <property type="protein sequence ID" value="EPF69191.1"/>
    <property type="molecule type" value="Genomic_DNA"/>
</dbReference>
<dbReference type="AlphaFoldDB" id="A0A829HAZ9"/>
<dbReference type="RefSeq" id="WP_016660722.1">
    <property type="nucleotide sequence ID" value="NZ_ATGG01000065.1"/>
</dbReference>
<comment type="caution">
    <text evidence="1">The sequence shown here is derived from an EMBL/GenBank/DDBJ whole genome shotgun (WGS) entry which is preliminary data.</text>
</comment>
<keyword evidence="2" id="KW-1185">Reference proteome</keyword>
<gene>
    <name evidence="1" type="ORF">F957_04211</name>
</gene>
<evidence type="ECO:0000313" key="2">
    <source>
        <dbReference type="Proteomes" id="UP000014523"/>
    </source>
</evidence>
<evidence type="ECO:0000313" key="1">
    <source>
        <dbReference type="EMBL" id="EPF69191.1"/>
    </source>
</evidence>
<name>A0A829HAZ9_9GAMM</name>
<proteinExistence type="predicted"/>
<protein>
    <submittedName>
        <fullName evidence="1">Uncharacterized protein</fullName>
    </submittedName>
</protein>
<feature type="non-terminal residue" evidence="1">
    <location>
        <position position="1"/>
    </location>
</feature>
<accession>A0A829HAZ9</accession>